<dbReference type="Proteomes" id="UP000003639">
    <property type="component" value="Unassembled WGS sequence"/>
</dbReference>
<feature type="compositionally biased region" description="Basic and acidic residues" evidence="4">
    <location>
        <begin position="136"/>
        <end position="168"/>
    </location>
</feature>
<comment type="similarity">
    <text evidence="1">Belongs to the bacterial solute-binding protein 9 family.</text>
</comment>
<dbReference type="InterPro" id="IPR006127">
    <property type="entry name" value="ZnuA-like"/>
</dbReference>
<evidence type="ECO:0000256" key="2">
    <source>
        <dbReference type="ARBA" id="ARBA00022448"/>
    </source>
</evidence>
<reference evidence="6 7" key="2">
    <citation type="submission" date="2007-06" db="EMBL/GenBank/DDBJ databases">
        <title>Draft genome sequence of Pseudoflavonifractor capillosus ATCC 29799.</title>
        <authorList>
            <person name="Sudarsanam P."/>
            <person name="Ley R."/>
            <person name="Guruge J."/>
            <person name="Turnbaugh P.J."/>
            <person name="Mahowald M."/>
            <person name="Liep D."/>
            <person name="Gordon J."/>
        </authorList>
    </citation>
    <scope>NUCLEOTIDE SEQUENCE [LARGE SCALE GENOMIC DNA]</scope>
    <source>
        <strain evidence="6 7">ATCC 29799</strain>
    </source>
</reference>
<evidence type="ECO:0000256" key="3">
    <source>
        <dbReference type="ARBA" id="ARBA00022729"/>
    </source>
</evidence>
<dbReference type="RefSeq" id="WP_006571793.1">
    <property type="nucleotide sequence ID" value="NZ_AAXG02000009.1"/>
</dbReference>
<dbReference type="PANTHER" id="PTHR42953:SF3">
    <property type="entry name" value="HIGH-AFFINITY ZINC UPTAKE SYSTEM PROTEIN ZNUA"/>
    <property type="match status" value="1"/>
</dbReference>
<dbReference type="PANTHER" id="PTHR42953">
    <property type="entry name" value="HIGH-AFFINITY ZINC UPTAKE SYSTEM PROTEIN ZNUA-RELATED"/>
    <property type="match status" value="1"/>
</dbReference>
<evidence type="ECO:0000256" key="1">
    <source>
        <dbReference type="ARBA" id="ARBA00011028"/>
    </source>
</evidence>
<proteinExistence type="inferred from homology"/>
<organism evidence="6 7">
    <name type="scientific">Pseudoflavonifractor capillosus ATCC 29799</name>
    <dbReference type="NCBI Taxonomy" id="411467"/>
    <lineage>
        <taxon>Bacteria</taxon>
        <taxon>Bacillati</taxon>
        <taxon>Bacillota</taxon>
        <taxon>Clostridia</taxon>
        <taxon>Eubacteriales</taxon>
        <taxon>Oscillospiraceae</taxon>
        <taxon>Pseudoflavonifractor</taxon>
    </lineage>
</organism>
<dbReference type="GO" id="GO:0046872">
    <property type="term" value="F:metal ion binding"/>
    <property type="evidence" value="ECO:0007669"/>
    <property type="project" value="InterPro"/>
</dbReference>
<protein>
    <submittedName>
        <fullName evidence="6">ABC transporter, substrate-binding protein</fullName>
    </submittedName>
</protein>
<comment type="caution">
    <text evidence="6">The sequence shown here is derived from an EMBL/GenBank/DDBJ whole genome shotgun (WGS) entry which is preliminary data.</text>
</comment>
<accession>A6NSR6</accession>
<evidence type="ECO:0000313" key="7">
    <source>
        <dbReference type="Proteomes" id="UP000003639"/>
    </source>
</evidence>
<dbReference type="InterPro" id="IPR050492">
    <property type="entry name" value="Bact_metal-bind_prot9"/>
</dbReference>
<name>A6NSR6_9FIRM</name>
<reference evidence="6 7" key="1">
    <citation type="submission" date="2007-04" db="EMBL/GenBank/DDBJ databases">
        <authorList>
            <person name="Fulton L."/>
            <person name="Clifton S."/>
            <person name="Fulton B."/>
            <person name="Xu J."/>
            <person name="Minx P."/>
            <person name="Pepin K.H."/>
            <person name="Johnson M."/>
            <person name="Thiruvilangam P."/>
            <person name="Bhonagiri V."/>
            <person name="Nash W.E."/>
            <person name="Mardis E.R."/>
            <person name="Wilson R.K."/>
        </authorList>
    </citation>
    <scope>NUCLEOTIDE SEQUENCE [LARGE SCALE GENOMIC DNA]</scope>
    <source>
        <strain evidence="6 7">ATCC 29799</strain>
    </source>
</reference>
<feature type="chain" id="PRO_5038506977" evidence="5">
    <location>
        <begin position="21"/>
        <end position="358"/>
    </location>
</feature>
<evidence type="ECO:0000313" key="6">
    <source>
        <dbReference type="EMBL" id="EDN00893.1"/>
    </source>
</evidence>
<evidence type="ECO:0000256" key="4">
    <source>
        <dbReference type="SAM" id="MobiDB-lite"/>
    </source>
</evidence>
<keyword evidence="2" id="KW-0813">Transport</keyword>
<keyword evidence="3 5" id="KW-0732">Signal</keyword>
<keyword evidence="7" id="KW-1185">Reference proteome</keyword>
<gene>
    <name evidence="6" type="ORF">BACCAP_01245</name>
</gene>
<dbReference type="PROSITE" id="PS51257">
    <property type="entry name" value="PROKAR_LIPOPROTEIN"/>
    <property type="match status" value="1"/>
</dbReference>
<dbReference type="SUPFAM" id="SSF53807">
    <property type="entry name" value="Helical backbone' metal receptor"/>
    <property type="match status" value="1"/>
</dbReference>
<dbReference type="AlphaFoldDB" id="A6NSR6"/>
<dbReference type="Gene3D" id="3.40.50.1980">
    <property type="entry name" value="Nitrogenase molybdenum iron protein domain"/>
    <property type="match status" value="2"/>
</dbReference>
<dbReference type="STRING" id="411467.BACCAP_01245"/>
<dbReference type="eggNOG" id="COG0803">
    <property type="taxonomic scope" value="Bacteria"/>
</dbReference>
<dbReference type="OrthoDB" id="9810636at2"/>
<evidence type="ECO:0000256" key="5">
    <source>
        <dbReference type="SAM" id="SignalP"/>
    </source>
</evidence>
<sequence length="358" mass="39174">MRKAISILLSLALTAGILTGCSTGSTSESGSEKLRIVTTIFPEYDWVREILGDRADHVELTMLLDDGVDLHSFQPTADDMVTISNCDLFLYTGGESDSWVEDALANATNPDLVAMNLMEVLGDGVKAEEVVEGMQESEHHHHHEEEENPEDTHEHHEEHDHEHDHEDHEDCDDPSECTHSHDDEHIWLSLKHAVLLCGAIADTLGTIDPEHQDAYAENAAAYIGKLTDLDGQYQAAVDAASTHTLLFADRFPFRYLADDYGLTYYAAFSGCSAETEASFETVAFLAGKVDELSLPCVLTIEGATHQIAQTVVGNTSTKNQTILVLDSMQSVTAADVERGATYLGIMEQNLETLKTALG</sequence>
<feature type="signal peptide" evidence="5">
    <location>
        <begin position="1"/>
        <end position="20"/>
    </location>
</feature>
<dbReference type="GO" id="GO:0030001">
    <property type="term" value="P:metal ion transport"/>
    <property type="evidence" value="ECO:0007669"/>
    <property type="project" value="InterPro"/>
</dbReference>
<feature type="region of interest" description="Disordered" evidence="4">
    <location>
        <begin position="132"/>
        <end position="178"/>
    </location>
</feature>
<dbReference type="EMBL" id="AAXG02000009">
    <property type="protein sequence ID" value="EDN00893.1"/>
    <property type="molecule type" value="Genomic_DNA"/>
</dbReference>
<dbReference type="Pfam" id="PF01297">
    <property type="entry name" value="ZnuA"/>
    <property type="match status" value="1"/>
</dbReference>